<comment type="caution">
    <text evidence="1">The sequence shown here is derived from an EMBL/GenBank/DDBJ whole genome shotgun (WGS) entry which is preliminary data.</text>
</comment>
<gene>
    <name evidence="1" type="ORF">ACFOPQ_07715</name>
</gene>
<organism evidence="1 2">
    <name type="scientific">Deinococcus antarcticus</name>
    <dbReference type="NCBI Taxonomy" id="1298767"/>
    <lineage>
        <taxon>Bacteria</taxon>
        <taxon>Thermotogati</taxon>
        <taxon>Deinococcota</taxon>
        <taxon>Deinococci</taxon>
        <taxon>Deinococcales</taxon>
        <taxon>Deinococcaceae</taxon>
        <taxon>Deinococcus</taxon>
    </lineage>
</organism>
<reference evidence="2" key="1">
    <citation type="journal article" date="2019" name="Int. J. Syst. Evol. Microbiol.">
        <title>The Global Catalogue of Microorganisms (GCM) 10K type strain sequencing project: providing services to taxonomists for standard genome sequencing and annotation.</title>
        <authorList>
            <consortium name="The Broad Institute Genomics Platform"/>
            <consortium name="The Broad Institute Genome Sequencing Center for Infectious Disease"/>
            <person name="Wu L."/>
            <person name="Ma J."/>
        </authorList>
    </citation>
    <scope>NUCLEOTIDE SEQUENCE [LARGE SCALE GENOMIC DNA]</scope>
    <source>
        <strain evidence="2">CCTCC AB 2013263</strain>
    </source>
</reference>
<dbReference type="Proteomes" id="UP001595748">
    <property type="component" value="Unassembled WGS sequence"/>
</dbReference>
<sequence>MHTYITNESQIKAFPNVTRLKAARITPSKFAPNSSVLTDVQLDASGEALFKKAGQGCRVVYLKN</sequence>
<evidence type="ECO:0000313" key="1">
    <source>
        <dbReference type="EMBL" id="MFC3860647.1"/>
    </source>
</evidence>
<proteinExistence type="predicted"/>
<evidence type="ECO:0000313" key="2">
    <source>
        <dbReference type="Proteomes" id="UP001595748"/>
    </source>
</evidence>
<dbReference type="RefSeq" id="WP_380076786.1">
    <property type="nucleotide sequence ID" value="NZ_JBHRZF010000090.1"/>
</dbReference>
<dbReference type="EMBL" id="JBHRZF010000090">
    <property type="protein sequence ID" value="MFC3860647.1"/>
    <property type="molecule type" value="Genomic_DNA"/>
</dbReference>
<protein>
    <submittedName>
        <fullName evidence="1">Uncharacterized protein</fullName>
    </submittedName>
</protein>
<keyword evidence="2" id="KW-1185">Reference proteome</keyword>
<name>A0ABV8A4N5_9DEIO</name>
<accession>A0ABV8A4N5</accession>